<dbReference type="SUPFAM" id="SSF54862">
    <property type="entry name" value="4Fe-4S ferredoxins"/>
    <property type="match status" value="1"/>
</dbReference>
<feature type="domain" description="4Fe-4S ferredoxin-type" evidence="4">
    <location>
        <begin position="37"/>
        <end position="66"/>
    </location>
</feature>
<dbReference type="PATRIC" id="fig|1235788.3.peg.1585"/>
<evidence type="ECO:0000256" key="3">
    <source>
        <dbReference type="ARBA" id="ARBA00023014"/>
    </source>
</evidence>
<reference evidence="5 6" key="1">
    <citation type="submission" date="2013-04" db="EMBL/GenBank/DDBJ databases">
        <title>The Genome Sequence of Bacteroides massiliensis dnLKV3.</title>
        <authorList>
            <consortium name="The Broad Institute Genomics Platform"/>
            <consortium name="The Broad Institute Genome Sequencing Center for Infectious Disease"/>
            <person name="Earl A."/>
            <person name="Xavier R."/>
            <person name="Kuhn K."/>
            <person name="Stappenbeck T."/>
            <person name="Walker B."/>
            <person name="Young S."/>
            <person name="Zeng Q."/>
            <person name="Gargeya S."/>
            <person name="Fitzgerald M."/>
            <person name="Haas B."/>
            <person name="Abouelleil A."/>
            <person name="Allen A.W."/>
            <person name="Alvarado L."/>
            <person name="Arachchi H.M."/>
            <person name="Berlin A.M."/>
            <person name="Chapman S.B."/>
            <person name="Gainer-Dewar J."/>
            <person name="Goldberg J."/>
            <person name="Griggs A."/>
            <person name="Gujja S."/>
            <person name="Hansen M."/>
            <person name="Howarth C."/>
            <person name="Imamovic A."/>
            <person name="Ireland A."/>
            <person name="Larimer J."/>
            <person name="McCowan C."/>
            <person name="Murphy C."/>
            <person name="Pearson M."/>
            <person name="Poon T.W."/>
            <person name="Priest M."/>
            <person name="Roberts A."/>
            <person name="Saif S."/>
            <person name="Shea T."/>
            <person name="Sisk P."/>
            <person name="Sykes S."/>
            <person name="Wortman J."/>
            <person name="Nusbaum C."/>
            <person name="Birren B."/>
        </authorList>
    </citation>
    <scope>NUCLEOTIDE SEQUENCE [LARGE SCALE GENOMIC DNA]</scope>
    <source>
        <strain evidence="6">dnLKV3</strain>
    </source>
</reference>
<dbReference type="HOGENOM" id="CLU_037958_1_0_10"/>
<dbReference type="InterPro" id="IPR007525">
    <property type="entry name" value="FrhB_FdhB_C"/>
</dbReference>
<dbReference type="Gene3D" id="3.30.70.20">
    <property type="match status" value="1"/>
</dbReference>
<dbReference type="PANTHER" id="PTHR43193:SF2">
    <property type="entry name" value="POLYFERREDOXIN PROTEIN FWDF"/>
    <property type="match status" value="1"/>
</dbReference>
<evidence type="ECO:0000313" key="6">
    <source>
        <dbReference type="Proteomes" id="UP000014200"/>
    </source>
</evidence>
<dbReference type="Pfam" id="PF04432">
    <property type="entry name" value="FrhB_FdhB_C"/>
    <property type="match status" value="1"/>
</dbReference>
<dbReference type="RefSeq" id="WP_016275958.1">
    <property type="nucleotide sequence ID" value="NZ_CAUCNL010000012.1"/>
</dbReference>
<dbReference type="OrthoDB" id="9813230at2"/>
<dbReference type="PANTHER" id="PTHR43193">
    <property type="match status" value="1"/>
</dbReference>
<dbReference type="GO" id="GO:0046872">
    <property type="term" value="F:metal ion binding"/>
    <property type="evidence" value="ECO:0007669"/>
    <property type="project" value="UniProtKB-KW"/>
</dbReference>
<keyword evidence="2" id="KW-0408">Iron</keyword>
<dbReference type="GO" id="GO:0051536">
    <property type="term" value="F:iron-sulfur cluster binding"/>
    <property type="evidence" value="ECO:0007669"/>
    <property type="project" value="UniProtKB-KW"/>
</dbReference>
<evidence type="ECO:0000256" key="1">
    <source>
        <dbReference type="ARBA" id="ARBA00022723"/>
    </source>
</evidence>
<keyword evidence="3" id="KW-0411">Iron-sulfur</keyword>
<evidence type="ECO:0000256" key="2">
    <source>
        <dbReference type="ARBA" id="ARBA00023004"/>
    </source>
</evidence>
<accession>R9IA66</accession>
<dbReference type="Proteomes" id="UP000014200">
    <property type="component" value="Unassembled WGS sequence"/>
</dbReference>
<evidence type="ECO:0000259" key="4">
    <source>
        <dbReference type="PROSITE" id="PS51379"/>
    </source>
</evidence>
<evidence type="ECO:0000313" key="5">
    <source>
        <dbReference type="EMBL" id="EOS13707.1"/>
    </source>
</evidence>
<dbReference type="InterPro" id="IPR017900">
    <property type="entry name" value="4Fe4S_Fe_S_CS"/>
</dbReference>
<dbReference type="InterPro" id="IPR017896">
    <property type="entry name" value="4Fe4S_Fe-S-bd"/>
</dbReference>
<keyword evidence="1" id="KW-0479">Metal-binding</keyword>
<dbReference type="AlphaFoldDB" id="R9IA66"/>
<dbReference type="PROSITE" id="PS00198">
    <property type="entry name" value="4FE4S_FER_1"/>
    <property type="match status" value="1"/>
</dbReference>
<sequence>MKAIDICRRKDCSGCEACFNICPHDAITMKADWRGFLYPQIDANKCVDCKLCSKVCPSNKARTTFHFPYSMVFVERNQKYLAQASSGGAFGVMARYVINQGGMVFGCTMDNEYNIRFIGIDSIEELQKLNGSKYVQSYVGDIYRKVKKILKANRIVLFCGCPCHVAGLKSYLQHEYNKLITMDLICHGVPSQPYFKAYVIDLLSQKKQDFTTFRFRYKPEYKRDKEDSSKVLVGFYNKDYYMTYFLWGKCYRDSCYRCRFAGGQRPADFTIGDFWNNKNAQLPINVEKGSSLVLFNTDKSQHFKELFKENGSCIELESLEQAIGKDGGQLAHPCHNDFRSKLMYVLYKLFGVKGPKTLFALECLRCKI</sequence>
<dbReference type="EMBL" id="ASSP01000009">
    <property type="protein sequence ID" value="EOS13707.1"/>
    <property type="molecule type" value="Genomic_DNA"/>
</dbReference>
<organism evidence="5 6">
    <name type="scientific">Phocaeicola sartorii</name>
    <dbReference type="NCBI Taxonomy" id="671267"/>
    <lineage>
        <taxon>Bacteria</taxon>
        <taxon>Pseudomonadati</taxon>
        <taxon>Bacteroidota</taxon>
        <taxon>Bacteroidia</taxon>
        <taxon>Bacteroidales</taxon>
        <taxon>Bacteroidaceae</taxon>
        <taxon>Phocaeicola</taxon>
    </lineage>
</organism>
<dbReference type="Pfam" id="PF12838">
    <property type="entry name" value="Fer4_7"/>
    <property type="match status" value="1"/>
</dbReference>
<protein>
    <recommendedName>
        <fullName evidence="4">4Fe-4S ferredoxin-type domain-containing protein</fullName>
    </recommendedName>
</protein>
<keyword evidence="6" id="KW-1185">Reference proteome</keyword>
<feature type="domain" description="4Fe-4S ferredoxin-type" evidence="4">
    <location>
        <begin position="2"/>
        <end position="32"/>
    </location>
</feature>
<dbReference type="PROSITE" id="PS51379">
    <property type="entry name" value="4FE4S_FER_2"/>
    <property type="match status" value="2"/>
</dbReference>
<dbReference type="STRING" id="1235788.C802_01550"/>
<proteinExistence type="predicted"/>
<comment type="caution">
    <text evidence="5">The sequence shown here is derived from an EMBL/GenBank/DDBJ whole genome shotgun (WGS) entry which is preliminary data.</text>
</comment>
<dbReference type="InterPro" id="IPR052977">
    <property type="entry name" value="Polyferredoxin-like_ET"/>
</dbReference>
<gene>
    <name evidence="5" type="ORF">C802_01550</name>
</gene>
<name>R9IA66_9BACT</name>
<dbReference type="GeneID" id="82154676"/>